<feature type="domain" description="Fe2OG dioxygenase" evidence="2">
    <location>
        <begin position="28"/>
        <end position="144"/>
    </location>
</feature>
<dbReference type="SUPFAM" id="SSF51197">
    <property type="entry name" value="Clavaminate synthase-like"/>
    <property type="match status" value="1"/>
</dbReference>
<dbReference type="InterPro" id="IPR005123">
    <property type="entry name" value="Oxoglu/Fe-dep_dioxygenase_dom"/>
</dbReference>
<name>A0AAD9ZD87_9LECA</name>
<evidence type="ECO:0000256" key="1">
    <source>
        <dbReference type="ARBA" id="ARBA00008056"/>
    </source>
</evidence>
<dbReference type="PROSITE" id="PS51471">
    <property type="entry name" value="FE2OG_OXY"/>
    <property type="match status" value="1"/>
</dbReference>
<sequence>MISFEVMRALELGLGIPSGSFTERSTPDSSDLRLNNYPEVDLKELTTGSARRIWPHTDTGLISLLLQDRVGGLEFEDRKNPGVFLPVCSDVPTNVVLNVADTLERWTNGVLKAGVHRVNTPHSMQVSNNSKVAARSSIVFFFRANGAASAGPLDSFMTLQRPARYSEITALEYLQQRNSTLYAY</sequence>
<keyword evidence="4" id="KW-1185">Reference proteome</keyword>
<dbReference type="Proteomes" id="UP001276659">
    <property type="component" value="Unassembled WGS sequence"/>
</dbReference>
<dbReference type="InterPro" id="IPR050231">
    <property type="entry name" value="Iron_ascorbate_oxido_reductase"/>
</dbReference>
<comment type="caution">
    <text evidence="3">The sequence shown here is derived from an EMBL/GenBank/DDBJ whole genome shotgun (WGS) entry which is preliminary data.</text>
</comment>
<comment type="similarity">
    <text evidence="1">Belongs to the iron/ascorbate-dependent oxidoreductase family.</text>
</comment>
<proteinExistence type="inferred from homology"/>
<evidence type="ECO:0000259" key="2">
    <source>
        <dbReference type="PROSITE" id="PS51471"/>
    </source>
</evidence>
<dbReference type="InterPro" id="IPR027443">
    <property type="entry name" value="IPNS-like_sf"/>
</dbReference>
<dbReference type="PANTHER" id="PTHR47990">
    <property type="entry name" value="2-OXOGLUTARATE (2OG) AND FE(II)-DEPENDENT OXYGENASE SUPERFAMILY PROTEIN-RELATED"/>
    <property type="match status" value="1"/>
</dbReference>
<accession>A0AAD9ZD87</accession>
<evidence type="ECO:0000313" key="4">
    <source>
        <dbReference type="Proteomes" id="UP001276659"/>
    </source>
</evidence>
<gene>
    <name evidence="3" type="ORF">OEA41_007534</name>
</gene>
<protein>
    <recommendedName>
        <fullName evidence="2">Fe2OG dioxygenase domain-containing protein</fullName>
    </recommendedName>
</protein>
<dbReference type="AlphaFoldDB" id="A0AAD9ZD87"/>
<evidence type="ECO:0000313" key="3">
    <source>
        <dbReference type="EMBL" id="KAK3176211.1"/>
    </source>
</evidence>
<dbReference type="Pfam" id="PF03171">
    <property type="entry name" value="2OG-FeII_Oxy"/>
    <property type="match status" value="1"/>
</dbReference>
<dbReference type="InterPro" id="IPR044861">
    <property type="entry name" value="IPNS-like_FE2OG_OXY"/>
</dbReference>
<organism evidence="3 4">
    <name type="scientific">Lepraria neglecta</name>
    <dbReference type="NCBI Taxonomy" id="209136"/>
    <lineage>
        <taxon>Eukaryota</taxon>
        <taxon>Fungi</taxon>
        <taxon>Dikarya</taxon>
        <taxon>Ascomycota</taxon>
        <taxon>Pezizomycotina</taxon>
        <taxon>Lecanoromycetes</taxon>
        <taxon>OSLEUM clade</taxon>
        <taxon>Lecanoromycetidae</taxon>
        <taxon>Lecanorales</taxon>
        <taxon>Lecanorineae</taxon>
        <taxon>Stereocaulaceae</taxon>
        <taxon>Lepraria</taxon>
    </lineage>
</organism>
<dbReference type="EMBL" id="JASNWA010000004">
    <property type="protein sequence ID" value="KAK3176211.1"/>
    <property type="molecule type" value="Genomic_DNA"/>
</dbReference>
<dbReference type="Gene3D" id="2.60.120.330">
    <property type="entry name" value="B-lactam Antibiotic, Isopenicillin N Synthase, Chain"/>
    <property type="match status" value="1"/>
</dbReference>
<reference evidence="3" key="1">
    <citation type="submission" date="2022-11" db="EMBL/GenBank/DDBJ databases">
        <title>Chromosomal genome sequence assembly and mating type (MAT) locus characterization of the leprose asexual lichenized fungus Lepraria neglecta (Nyl.) Erichsen.</title>
        <authorList>
            <person name="Allen J.L."/>
            <person name="Pfeffer B."/>
        </authorList>
    </citation>
    <scope>NUCLEOTIDE SEQUENCE</scope>
    <source>
        <strain evidence="3">Allen 5258</strain>
    </source>
</reference>